<dbReference type="InterPro" id="IPR030379">
    <property type="entry name" value="G_SEPTIN_dom"/>
</dbReference>
<feature type="region of interest" description="Disordered" evidence="2">
    <location>
        <begin position="1"/>
        <end position="207"/>
    </location>
</feature>
<evidence type="ECO:0000256" key="2">
    <source>
        <dbReference type="SAM" id="MobiDB-lite"/>
    </source>
</evidence>
<keyword evidence="5" id="KW-1185">Reference proteome</keyword>
<dbReference type="PROSITE" id="PS51719">
    <property type="entry name" value="G_SEPTIN"/>
    <property type="match status" value="1"/>
</dbReference>
<protein>
    <recommendedName>
        <fullName evidence="3">Septin-type G domain-containing protein</fullName>
    </recommendedName>
</protein>
<accession>A0A9P4NDB4</accession>
<evidence type="ECO:0000313" key="4">
    <source>
        <dbReference type="EMBL" id="KAF2271036.1"/>
    </source>
</evidence>
<comment type="caution">
    <text evidence="4">The sequence shown here is derived from an EMBL/GenBank/DDBJ whole genome shotgun (WGS) entry which is preliminary data.</text>
</comment>
<keyword evidence="1" id="KW-0547">Nucleotide-binding</keyword>
<name>A0A9P4NDB4_9PLEO</name>
<dbReference type="Gene3D" id="3.40.50.300">
    <property type="entry name" value="P-loop containing nucleotide triphosphate hydrolases"/>
    <property type="match status" value="1"/>
</dbReference>
<dbReference type="Proteomes" id="UP000800093">
    <property type="component" value="Unassembled WGS sequence"/>
</dbReference>
<evidence type="ECO:0000259" key="3">
    <source>
        <dbReference type="PROSITE" id="PS51719"/>
    </source>
</evidence>
<feature type="region of interest" description="Disordered" evidence="2">
    <location>
        <begin position="635"/>
        <end position="659"/>
    </location>
</feature>
<dbReference type="PANTHER" id="PTHR18884">
    <property type="entry name" value="SEPTIN"/>
    <property type="match status" value="1"/>
</dbReference>
<feature type="region of interest" description="Disordered" evidence="2">
    <location>
        <begin position="269"/>
        <end position="293"/>
    </location>
</feature>
<gene>
    <name evidence="4" type="ORF">CC78DRAFT_527985</name>
</gene>
<feature type="compositionally biased region" description="Polar residues" evidence="2">
    <location>
        <begin position="269"/>
        <end position="279"/>
    </location>
</feature>
<dbReference type="AlphaFoldDB" id="A0A9P4NDB4"/>
<dbReference type="InterPro" id="IPR046707">
    <property type="entry name" value="DUF6780"/>
</dbReference>
<sequence length="824" mass="89698">MWPSSDGDLLPSAKPRSRKSSADHSAAHHGPSSHVPTTFFLRSESEMEQSLADSQAVSRESKQRESTFGVQSLADTLETAFGQETRRADKMPVDVVPASNRQGNTETTSQASPRCSNRPSENSKSQPLRKQKKASNPGTSAPPTPLIMDATSPIPPSVVPSTPKSVSLHSLKLSDEESGLDEVTSQALISSGEEEDENTEQSTSESFPQLVMPSIQMPTRRPFTSRGKAMGKLKVLVAGEVGVGKTSLIRSIVQLCEDIVHVDPLSLSQSFPQATQPKPNSRKQKGGNPGTTRITEIHASTKSYPHWWTDIEENRVLRRRKSSSDSILERNLCFIDTPGYGKCASTAEDISLVVDYVESLMYQTSSIAYMEDNELLGVIGGNGGVLVDLVMYLLPPSHDISKDVEYMQRLSALTNVIPIIAKSDTLSPSDIVAIKTSILARLQTTSIKPFLFGNALDDALLAVQGLPITTSPSIPFPWSDSGATAPEFHQYPFHIPTHPYAVSSTAGPDVDTMDASLLMSPDYVQPLYPSELATLVNLVFDADSIAWLRHSAAKKFLAWRHRTKFPGDSFTLHDLVQQSRQRGSVSSSSVGLHRAPLNASGSSSIFSAASPSGVLVPRITSPFYLSNSQYNSNLQSPFQGTSPSLSHSQPEGLDGPPEFSLARYNNSHNQGEQRMAEVRLAKWATDLQRSLRNERDRFEELQRSERAKWLLERVGEEVREGNIIPSPAGSHRADWAIVRHNKSSKEMSGVGQRYGKAKRLDSRDPLGLCDFSDEMRRRGFVVVKVLGGMSVLGAVVVAVVRACGVESALPEGGLWSWIAGGGGE</sequence>
<proteinExistence type="inferred from homology"/>
<dbReference type="Pfam" id="PF00735">
    <property type="entry name" value="Septin"/>
    <property type="match status" value="1"/>
</dbReference>
<feature type="compositionally biased region" description="Polar residues" evidence="2">
    <location>
        <begin position="99"/>
        <end position="126"/>
    </location>
</feature>
<feature type="domain" description="Septin-type G" evidence="3">
    <location>
        <begin position="229"/>
        <end position="566"/>
    </location>
</feature>
<comment type="similarity">
    <text evidence="1">Belongs to the TRAFAC class TrmE-Era-EngA-EngB-Septin-like GTPase superfamily. Septin GTPase family.</text>
</comment>
<dbReference type="InterPro" id="IPR027417">
    <property type="entry name" value="P-loop_NTPase"/>
</dbReference>
<feature type="compositionally biased region" description="Polar residues" evidence="2">
    <location>
        <begin position="637"/>
        <end position="649"/>
    </location>
</feature>
<dbReference type="EMBL" id="ML986578">
    <property type="protein sequence ID" value="KAF2271036.1"/>
    <property type="molecule type" value="Genomic_DNA"/>
</dbReference>
<evidence type="ECO:0000313" key="5">
    <source>
        <dbReference type="Proteomes" id="UP000800093"/>
    </source>
</evidence>
<dbReference type="GO" id="GO:0005525">
    <property type="term" value="F:GTP binding"/>
    <property type="evidence" value="ECO:0007669"/>
    <property type="project" value="UniProtKB-KW"/>
</dbReference>
<dbReference type="SUPFAM" id="SSF52540">
    <property type="entry name" value="P-loop containing nucleoside triphosphate hydrolases"/>
    <property type="match status" value="1"/>
</dbReference>
<dbReference type="OrthoDB" id="4150765at2759"/>
<evidence type="ECO:0000256" key="1">
    <source>
        <dbReference type="RuleBase" id="RU004560"/>
    </source>
</evidence>
<keyword evidence="1" id="KW-0342">GTP-binding</keyword>
<reference evidence="5" key="1">
    <citation type="journal article" date="2020" name="Stud. Mycol.">
        <title>101 Dothideomycetes genomes: A test case for predicting lifestyles and emergence of pathogens.</title>
        <authorList>
            <person name="Haridas S."/>
            <person name="Albert R."/>
            <person name="Binder M."/>
            <person name="Bloem J."/>
            <person name="LaButti K."/>
            <person name="Salamov A."/>
            <person name="Andreopoulos B."/>
            <person name="Baker S."/>
            <person name="Barry K."/>
            <person name="Bills G."/>
            <person name="Bluhm B."/>
            <person name="Cannon C."/>
            <person name="Castanera R."/>
            <person name="Culley D."/>
            <person name="Daum C."/>
            <person name="Ezra D."/>
            <person name="Gonzalez J."/>
            <person name="Henrissat B."/>
            <person name="Kuo A."/>
            <person name="Liang C."/>
            <person name="Lipzen A."/>
            <person name="Lutzoni F."/>
            <person name="Magnuson J."/>
            <person name="Mondo S."/>
            <person name="Nolan M."/>
            <person name="Ohm R."/>
            <person name="Pangilinan J."/>
            <person name="Park H.-J."/>
            <person name="Ramirez L."/>
            <person name="Alfaro M."/>
            <person name="Sun H."/>
            <person name="Tritt A."/>
            <person name="Yoshinaga Y."/>
            <person name="Zwiers L.-H."/>
            <person name="Turgeon B."/>
            <person name="Goodwin S."/>
            <person name="Spatafora J."/>
            <person name="Crous P."/>
            <person name="Grigoriev I."/>
        </authorList>
    </citation>
    <scope>NUCLEOTIDE SEQUENCE [LARGE SCALE GENOMIC DNA]</scope>
    <source>
        <strain evidence="5">CBS 304.66</strain>
    </source>
</reference>
<organism evidence="4 5">
    <name type="scientific">Lojkania enalia</name>
    <dbReference type="NCBI Taxonomy" id="147567"/>
    <lineage>
        <taxon>Eukaryota</taxon>
        <taxon>Fungi</taxon>
        <taxon>Dikarya</taxon>
        <taxon>Ascomycota</taxon>
        <taxon>Pezizomycotina</taxon>
        <taxon>Dothideomycetes</taxon>
        <taxon>Pleosporomycetidae</taxon>
        <taxon>Pleosporales</taxon>
        <taxon>Pleosporales incertae sedis</taxon>
        <taxon>Lojkania</taxon>
    </lineage>
</organism>
<dbReference type="Pfam" id="PF20571">
    <property type="entry name" value="DUF6780"/>
    <property type="match status" value="1"/>
</dbReference>